<evidence type="ECO:0000256" key="13">
    <source>
        <dbReference type="ARBA" id="ARBA00041199"/>
    </source>
</evidence>
<feature type="transmembrane region" description="Helical" evidence="14">
    <location>
        <begin position="622"/>
        <end position="643"/>
    </location>
</feature>
<keyword evidence="2" id="KW-0813">Transport</keyword>
<dbReference type="PANTHER" id="PTHR30572:SF14">
    <property type="entry name" value="MACROLIDE EXPORT ATP-BINDING_PERMEASE PROTEIN MACB"/>
    <property type="match status" value="1"/>
</dbReference>
<evidence type="ECO:0000256" key="5">
    <source>
        <dbReference type="ARBA" id="ARBA00022692"/>
    </source>
</evidence>
<dbReference type="SMART" id="SM00382">
    <property type="entry name" value="AAA"/>
    <property type="match status" value="1"/>
</dbReference>
<organism evidence="16 17">
    <name type="scientific">Thalassospira xiamenensis</name>
    <dbReference type="NCBI Taxonomy" id="220697"/>
    <lineage>
        <taxon>Bacteria</taxon>
        <taxon>Pseudomonadati</taxon>
        <taxon>Pseudomonadota</taxon>
        <taxon>Alphaproteobacteria</taxon>
        <taxon>Rhodospirillales</taxon>
        <taxon>Thalassospiraceae</taxon>
        <taxon>Thalassospira</taxon>
    </lineage>
</organism>
<evidence type="ECO:0000256" key="4">
    <source>
        <dbReference type="ARBA" id="ARBA00022519"/>
    </source>
</evidence>
<dbReference type="PANTHER" id="PTHR30572">
    <property type="entry name" value="MEMBRANE COMPONENT OF TRANSPORTER-RELATED"/>
    <property type="match status" value="1"/>
</dbReference>
<evidence type="ECO:0000256" key="2">
    <source>
        <dbReference type="ARBA" id="ARBA00022448"/>
    </source>
</evidence>
<dbReference type="PROSITE" id="PS50893">
    <property type="entry name" value="ABC_TRANSPORTER_2"/>
    <property type="match status" value="1"/>
</dbReference>
<dbReference type="InterPro" id="IPR025857">
    <property type="entry name" value="MacB_PCD"/>
</dbReference>
<evidence type="ECO:0000256" key="14">
    <source>
        <dbReference type="SAM" id="Phobius"/>
    </source>
</evidence>
<evidence type="ECO:0000313" key="17">
    <source>
        <dbReference type="Proteomes" id="UP000076167"/>
    </source>
</evidence>
<comment type="caution">
    <text evidence="16">The sequence shown here is derived from an EMBL/GenBank/DDBJ whole genome shotgun (WGS) entry which is preliminary data.</text>
</comment>
<reference evidence="16 17" key="1">
    <citation type="submission" date="2015-12" db="EMBL/GenBank/DDBJ databases">
        <title>Genome sequence of Thalassospira xiamenensis MCCC 1A03005.</title>
        <authorList>
            <person name="Lu L."/>
            <person name="Lai Q."/>
            <person name="Shao Z."/>
            <person name="Qian P."/>
        </authorList>
    </citation>
    <scope>NUCLEOTIDE SEQUENCE [LARGE SCALE GENOMIC DNA]</scope>
    <source>
        <strain evidence="16 17">MCCC 1A03005</strain>
    </source>
</reference>
<dbReference type="Gene3D" id="3.40.50.300">
    <property type="entry name" value="P-loop containing nucleotide triphosphate hydrolases"/>
    <property type="match status" value="1"/>
</dbReference>
<dbReference type="InterPro" id="IPR050250">
    <property type="entry name" value="Macrolide_Exporter_MacB"/>
</dbReference>
<name>A0ABR5Y3E1_9PROT</name>
<proteinExistence type="inferred from homology"/>
<evidence type="ECO:0000256" key="11">
    <source>
        <dbReference type="ARBA" id="ARBA00023251"/>
    </source>
</evidence>
<protein>
    <recommendedName>
        <fullName evidence="13">Pyoverdine export ATP-binding/permease protein PvdT</fullName>
    </recommendedName>
</protein>
<dbReference type="Pfam" id="PF00005">
    <property type="entry name" value="ABC_tran"/>
    <property type="match status" value="1"/>
</dbReference>
<sequence length="660" mass="71808">MNQIARNTVNTPLIEIRDLWRHYPAGEDRIAVLKGVNLTIERGEMVAIIGASGSGKSTLMNILGCLDRPTGGEYRVNGRLTGDLEPDELAALRREYFGFIFQRYHLLSDLSALGNVEVPSIYAGFDAETRRDRAMDILTRVGLGDRIHHRPSQLSGGQQQRVSIARALMNGGDVILADEPTGALDSQSGAQTLELLRNLHRDGHTVILVTHDHDVAAHAERIIEIRDGEIIRDERQTQAFVERAASKKAENYTHRASRIRAEIDRFTEAFKMALVAMNAHRLRTFLTMLGIIIGIASVVSVVALGQGSQDRILADISSIATNTIDVNRGKDFGDRDASQIRTLTAADADILATQYYVDSVTPKVSSTVTLRYGNIEVDAAVAGVGTDYYRVRGYEMADGIWFNSLAVDKRSQDAVIDDNTREKLFPNGEDPLGQVIFLGTVPVRIIGVTAPKDSTFGNNDSLNIWVPYTTALTRILGQNYLSSITVRIDDAVQTALAQQNIETLLTQRHGVKDFFTINTDTIRETIEKTTSTMTLLISSIAVISLIVGGIGVMNIMLVSVTERTGEIGVRMAVGARQSDILRQFLIEAVLVCILGGALGVLTALGIGVLFDAMGSSFSMVYSTTSIVAAFACATLIGIAFGFLPARNAARLDPVDALSRD</sequence>
<accession>A0ABR5Y3E1</accession>
<keyword evidence="9 14" id="KW-1133">Transmembrane helix</keyword>
<comment type="similarity">
    <text evidence="12">Belongs to the ABC transporter superfamily. Macrolide exporter (TC 3.A.1.122) family.</text>
</comment>
<dbReference type="EMBL" id="LPXL01000018">
    <property type="protein sequence ID" value="KZD04242.1"/>
    <property type="molecule type" value="Genomic_DNA"/>
</dbReference>
<evidence type="ECO:0000256" key="10">
    <source>
        <dbReference type="ARBA" id="ARBA00023136"/>
    </source>
</evidence>
<evidence type="ECO:0000259" key="15">
    <source>
        <dbReference type="PROSITE" id="PS50893"/>
    </source>
</evidence>
<evidence type="ECO:0000313" key="16">
    <source>
        <dbReference type="EMBL" id="KZD04242.1"/>
    </source>
</evidence>
<keyword evidence="7" id="KW-0067">ATP-binding</keyword>
<keyword evidence="10 14" id="KW-0472">Membrane</keyword>
<dbReference type="InterPro" id="IPR017871">
    <property type="entry name" value="ABC_transporter-like_CS"/>
</dbReference>
<keyword evidence="6" id="KW-0547">Nucleotide-binding</keyword>
<dbReference type="Pfam" id="PF02687">
    <property type="entry name" value="FtsX"/>
    <property type="match status" value="1"/>
</dbReference>
<dbReference type="RefSeq" id="WP_063096062.1">
    <property type="nucleotide sequence ID" value="NZ_DHZG01000027.1"/>
</dbReference>
<feature type="transmembrane region" description="Helical" evidence="14">
    <location>
        <begin position="285"/>
        <end position="305"/>
    </location>
</feature>
<dbReference type="CDD" id="cd03255">
    <property type="entry name" value="ABC_MJ0796_LolCDE_FtsE"/>
    <property type="match status" value="1"/>
</dbReference>
<dbReference type="InterPro" id="IPR003838">
    <property type="entry name" value="ABC3_permease_C"/>
</dbReference>
<keyword evidence="4" id="KW-0997">Cell inner membrane</keyword>
<comment type="subcellular location">
    <subcellularLocation>
        <location evidence="1">Cell inner membrane</location>
        <topology evidence="1">Multi-pass membrane protein</topology>
    </subcellularLocation>
</comment>
<keyword evidence="8" id="KW-1278">Translocase</keyword>
<dbReference type="Pfam" id="PF12704">
    <property type="entry name" value="MacB_PCD"/>
    <property type="match status" value="1"/>
</dbReference>
<keyword evidence="5 14" id="KW-0812">Transmembrane</keyword>
<dbReference type="InterPro" id="IPR017911">
    <property type="entry name" value="MacB-like_ATP-bd"/>
</dbReference>
<evidence type="ECO:0000256" key="9">
    <source>
        <dbReference type="ARBA" id="ARBA00022989"/>
    </source>
</evidence>
<keyword evidence="11" id="KW-0046">Antibiotic resistance</keyword>
<evidence type="ECO:0000256" key="8">
    <source>
        <dbReference type="ARBA" id="ARBA00022967"/>
    </source>
</evidence>
<dbReference type="SUPFAM" id="SSF52540">
    <property type="entry name" value="P-loop containing nucleoside triphosphate hydrolases"/>
    <property type="match status" value="1"/>
</dbReference>
<evidence type="ECO:0000256" key="3">
    <source>
        <dbReference type="ARBA" id="ARBA00022475"/>
    </source>
</evidence>
<gene>
    <name evidence="16" type="ORF">AUP40_15765</name>
</gene>
<dbReference type="InterPro" id="IPR027417">
    <property type="entry name" value="P-loop_NTPase"/>
</dbReference>
<keyword evidence="3" id="KW-1003">Cell membrane</keyword>
<feature type="transmembrane region" description="Helical" evidence="14">
    <location>
        <begin position="535"/>
        <end position="560"/>
    </location>
</feature>
<evidence type="ECO:0000256" key="12">
    <source>
        <dbReference type="ARBA" id="ARBA00038388"/>
    </source>
</evidence>
<dbReference type="InterPro" id="IPR003593">
    <property type="entry name" value="AAA+_ATPase"/>
</dbReference>
<dbReference type="Proteomes" id="UP000076167">
    <property type="component" value="Unassembled WGS sequence"/>
</dbReference>
<evidence type="ECO:0000256" key="1">
    <source>
        <dbReference type="ARBA" id="ARBA00004429"/>
    </source>
</evidence>
<dbReference type="PROSITE" id="PS00211">
    <property type="entry name" value="ABC_TRANSPORTER_1"/>
    <property type="match status" value="1"/>
</dbReference>
<dbReference type="InterPro" id="IPR003439">
    <property type="entry name" value="ABC_transporter-like_ATP-bd"/>
</dbReference>
<feature type="domain" description="ABC transporter" evidence="15">
    <location>
        <begin position="14"/>
        <end position="252"/>
    </location>
</feature>
<evidence type="ECO:0000256" key="6">
    <source>
        <dbReference type="ARBA" id="ARBA00022741"/>
    </source>
</evidence>
<feature type="transmembrane region" description="Helical" evidence="14">
    <location>
        <begin position="584"/>
        <end position="610"/>
    </location>
</feature>
<keyword evidence="17" id="KW-1185">Reference proteome</keyword>
<evidence type="ECO:0000256" key="7">
    <source>
        <dbReference type="ARBA" id="ARBA00022840"/>
    </source>
</evidence>